<dbReference type="InterPro" id="IPR013317">
    <property type="entry name" value="DnaA_dom"/>
</dbReference>
<dbReference type="SUPFAM" id="SSF52540">
    <property type="entry name" value="P-loop containing nucleoside triphosphate hydrolases"/>
    <property type="match status" value="1"/>
</dbReference>
<feature type="region of interest" description="Domain I, interacts with DnaA modulators" evidence="8">
    <location>
        <begin position="1"/>
        <end position="100"/>
    </location>
</feature>
<keyword evidence="3 8" id="KW-0235">DNA replication</keyword>
<keyword evidence="2 8" id="KW-0963">Cytoplasm</keyword>
<dbReference type="PROSITE" id="PS01008">
    <property type="entry name" value="DNAA"/>
    <property type="match status" value="1"/>
</dbReference>
<dbReference type="EMBL" id="BAABHA010000002">
    <property type="protein sequence ID" value="GAA4375544.1"/>
    <property type="molecule type" value="Genomic_DNA"/>
</dbReference>
<dbReference type="InterPro" id="IPR001957">
    <property type="entry name" value="Chromosome_initiator_DnaA"/>
</dbReference>
<dbReference type="InterPro" id="IPR020591">
    <property type="entry name" value="Chromosome_initiator_DnaA-like"/>
</dbReference>
<organism evidence="14 15">
    <name type="scientific">Hymenobacter koreensis</name>
    <dbReference type="NCBI Taxonomy" id="1084523"/>
    <lineage>
        <taxon>Bacteria</taxon>
        <taxon>Pseudomonadati</taxon>
        <taxon>Bacteroidota</taxon>
        <taxon>Cytophagia</taxon>
        <taxon>Cytophagales</taxon>
        <taxon>Hymenobacteraceae</taxon>
        <taxon>Hymenobacter</taxon>
    </lineage>
</organism>
<dbReference type="InterPro" id="IPR024633">
    <property type="entry name" value="DnaA_N_dom"/>
</dbReference>
<feature type="binding site" evidence="8">
    <location>
        <position position="226"/>
    </location>
    <ligand>
        <name>ATP</name>
        <dbReference type="ChEBI" id="CHEBI:30616"/>
    </ligand>
</feature>
<evidence type="ECO:0000256" key="5">
    <source>
        <dbReference type="ARBA" id="ARBA00022840"/>
    </source>
</evidence>
<dbReference type="Pfam" id="PF08299">
    <property type="entry name" value="Bac_DnaA_C"/>
    <property type="match status" value="1"/>
</dbReference>
<evidence type="ECO:0000313" key="14">
    <source>
        <dbReference type="EMBL" id="GAA4375544.1"/>
    </source>
</evidence>
<name>A0ABP8IVG9_9BACT</name>
<comment type="similarity">
    <text evidence="1 8 11">Belongs to the DnaA family.</text>
</comment>
<keyword evidence="5 8" id="KW-0067">ATP-binding</keyword>
<dbReference type="Pfam" id="PF11638">
    <property type="entry name" value="DnaA_N"/>
    <property type="match status" value="1"/>
</dbReference>
<evidence type="ECO:0000259" key="12">
    <source>
        <dbReference type="SMART" id="SM00382"/>
    </source>
</evidence>
<evidence type="ECO:0000256" key="7">
    <source>
        <dbReference type="ARBA" id="ARBA00023125"/>
    </source>
</evidence>
<comment type="caution">
    <text evidence="8">Lacks conserved residue(s) required for the propagation of feature annotation.</text>
</comment>
<dbReference type="HAMAP" id="MF_00377">
    <property type="entry name" value="DnaA_bact"/>
    <property type="match status" value="1"/>
</dbReference>
<feature type="binding site" evidence="8">
    <location>
        <position position="228"/>
    </location>
    <ligand>
        <name>ATP</name>
        <dbReference type="ChEBI" id="CHEBI:30616"/>
    </ligand>
</feature>
<dbReference type="Gene3D" id="1.10.1750.10">
    <property type="match status" value="1"/>
</dbReference>
<dbReference type="SMART" id="SM00382">
    <property type="entry name" value="AAA"/>
    <property type="match status" value="1"/>
</dbReference>
<keyword evidence="6 8" id="KW-0446">Lipid-binding</keyword>
<proteinExistence type="inferred from homology"/>
<keyword evidence="15" id="KW-1185">Reference proteome</keyword>
<dbReference type="PRINTS" id="PR00051">
    <property type="entry name" value="DNAA"/>
</dbReference>
<evidence type="ECO:0000256" key="3">
    <source>
        <dbReference type="ARBA" id="ARBA00022705"/>
    </source>
</evidence>
<keyword evidence="7 8" id="KW-0238">DNA-binding</keyword>
<dbReference type="InterPro" id="IPR027417">
    <property type="entry name" value="P-loop_NTPase"/>
</dbReference>
<dbReference type="CDD" id="cd00009">
    <property type="entry name" value="AAA"/>
    <property type="match status" value="1"/>
</dbReference>
<feature type="region of interest" description="Domain IV, binds dsDNA" evidence="8">
    <location>
        <begin position="397"/>
        <end position="518"/>
    </location>
</feature>
<evidence type="ECO:0000313" key="15">
    <source>
        <dbReference type="Proteomes" id="UP001500454"/>
    </source>
</evidence>
<accession>A0ABP8IVG9</accession>
<evidence type="ECO:0000256" key="8">
    <source>
        <dbReference type="HAMAP-Rule" id="MF_00377"/>
    </source>
</evidence>
<feature type="binding site" evidence="8">
    <location>
        <position position="224"/>
    </location>
    <ligand>
        <name>ATP</name>
        <dbReference type="ChEBI" id="CHEBI:30616"/>
    </ligand>
</feature>
<dbReference type="InterPro" id="IPR010921">
    <property type="entry name" value="Trp_repressor/repl_initiator"/>
</dbReference>
<keyword evidence="4 8" id="KW-0547">Nucleotide-binding</keyword>
<dbReference type="Gene3D" id="1.10.8.60">
    <property type="match status" value="1"/>
</dbReference>
<comment type="subcellular location">
    <subcellularLocation>
        <location evidence="8">Cytoplasm</location>
    </subcellularLocation>
</comment>
<dbReference type="PANTHER" id="PTHR30050:SF2">
    <property type="entry name" value="CHROMOSOMAL REPLICATION INITIATOR PROTEIN DNAA"/>
    <property type="match status" value="1"/>
</dbReference>
<dbReference type="InterPro" id="IPR003593">
    <property type="entry name" value="AAA+_ATPase"/>
</dbReference>
<evidence type="ECO:0000256" key="10">
    <source>
        <dbReference type="RuleBase" id="RU000577"/>
    </source>
</evidence>
<feature type="domain" description="Chromosomal replication initiator DnaA C-terminal" evidence="13">
    <location>
        <begin position="424"/>
        <end position="493"/>
    </location>
</feature>
<evidence type="ECO:0000259" key="13">
    <source>
        <dbReference type="SMART" id="SM00760"/>
    </source>
</evidence>
<dbReference type="RefSeq" id="WP_345221671.1">
    <property type="nucleotide sequence ID" value="NZ_BAABHA010000002.1"/>
</dbReference>
<comment type="caution">
    <text evidence="14">The sequence shown here is derived from an EMBL/GenBank/DDBJ whole genome shotgun (WGS) entry which is preliminary data.</text>
</comment>
<dbReference type="Proteomes" id="UP001500454">
    <property type="component" value="Unassembled WGS sequence"/>
</dbReference>
<protein>
    <recommendedName>
        <fullName evidence="8 9">Chromosomal replication initiator protein DnaA</fullName>
    </recommendedName>
</protein>
<dbReference type="InterPro" id="IPR018312">
    <property type="entry name" value="Chromosome_initiator_DnaA_CS"/>
</dbReference>
<dbReference type="Gene3D" id="3.40.50.300">
    <property type="entry name" value="P-loop containing nucleotide triphosphate hydrolases"/>
    <property type="match status" value="1"/>
</dbReference>
<evidence type="ECO:0000256" key="2">
    <source>
        <dbReference type="ARBA" id="ARBA00022490"/>
    </source>
</evidence>
<dbReference type="NCBIfam" id="TIGR00362">
    <property type="entry name" value="DnaA"/>
    <property type="match status" value="1"/>
</dbReference>
<evidence type="ECO:0000256" key="1">
    <source>
        <dbReference type="ARBA" id="ARBA00006583"/>
    </source>
</evidence>
<dbReference type="Gene3D" id="3.30.300.180">
    <property type="match status" value="1"/>
</dbReference>
<comment type="subunit">
    <text evidence="8">Oligomerizes as a right-handed, spiral filament on DNA at oriC.</text>
</comment>
<dbReference type="SMART" id="SM00760">
    <property type="entry name" value="Bac_DnaA_C"/>
    <property type="match status" value="1"/>
</dbReference>
<sequence>MQKDCRTIWANCLHVIRANVGEQSFRTWFEPIVPVALQGTLLIIQVPSQFFYEWLEEHYVDVLKKAIVQELGPDGQLEYSIVVDQGNEQSRPRTVNLPAARATGQRPPANTPTAAQVRPMAGNQNPAVSAFGGNGSVANNAARQAANAQAAATAMAPPPPLRNPFEARSVADRSYLESQLNQNYSFNNYIEGSCNRLARSAGFAVANKPGTTSFNPLMIYGGVGLGKTHLVQAIGNHIKEHAPNKFVLYVSAEKFTNQFIESLRNNSVQDFGNFYLLVDILILDDVQFLAGKDRTQEMFFHVFNHLHQAGKQVIMTSDVPPRELKGFEERLLSRFKWGLTADLQSPDFETRVAIIQNKMQADGIDIPPQVVEYLAYSVETNVRELEGVLISLIAQSSLTRREVDLEMAKQALRHIIEDVEAEVNLDFIQKTVAEHFSIPVDLLKAKTRKKEVVTARQVAMYFAKEHTNHSLKSIGYHFGGRDHSTVIHSVQTVSDLIDSDKTFRATIQELRKKFTSNK</sequence>
<reference evidence="15" key="1">
    <citation type="journal article" date="2019" name="Int. J. Syst. Evol. Microbiol.">
        <title>The Global Catalogue of Microorganisms (GCM) 10K type strain sequencing project: providing services to taxonomists for standard genome sequencing and annotation.</title>
        <authorList>
            <consortium name="The Broad Institute Genomics Platform"/>
            <consortium name="The Broad Institute Genome Sequencing Center for Infectious Disease"/>
            <person name="Wu L."/>
            <person name="Ma J."/>
        </authorList>
    </citation>
    <scope>NUCLEOTIDE SEQUENCE [LARGE SCALE GENOMIC DNA]</scope>
    <source>
        <strain evidence="15">JCM 17924</strain>
    </source>
</reference>
<gene>
    <name evidence="8 14" type="primary">dnaA</name>
    <name evidence="14" type="ORF">GCM10023186_08350</name>
</gene>
<evidence type="ECO:0000256" key="4">
    <source>
        <dbReference type="ARBA" id="ARBA00022741"/>
    </source>
</evidence>
<comment type="domain">
    <text evidence="8">Domain I is involved in oligomerization and binding regulators, domain II is flexibile and of varying length in different bacteria, domain III forms the AAA+ region, while domain IV binds dsDNA.</text>
</comment>
<dbReference type="SUPFAM" id="SSF48295">
    <property type="entry name" value="TrpR-like"/>
    <property type="match status" value="1"/>
</dbReference>
<evidence type="ECO:0000256" key="11">
    <source>
        <dbReference type="RuleBase" id="RU004227"/>
    </source>
</evidence>
<evidence type="ECO:0000256" key="6">
    <source>
        <dbReference type="ARBA" id="ARBA00023121"/>
    </source>
</evidence>
<dbReference type="CDD" id="cd06571">
    <property type="entry name" value="Bac_DnaA_C"/>
    <property type="match status" value="1"/>
</dbReference>
<dbReference type="InterPro" id="IPR038454">
    <property type="entry name" value="DnaA_N_sf"/>
</dbReference>
<evidence type="ECO:0000256" key="9">
    <source>
        <dbReference type="NCBIfam" id="TIGR00362"/>
    </source>
</evidence>
<dbReference type="InterPro" id="IPR013159">
    <property type="entry name" value="DnaA_C"/>
</dbReference>
<comment type="function">
    <text evidence="8 10">Plays an essential role in the initiation and regulation of chromosomal replication. ATP-DnaA binds to the origin of replication (oriC) to initiate formation of the DNA replication initiation complex once per cell cycle. Binds the DnaA box (a 9 base pair repeat at the origin) and separates the double-stranded (ds)DNA. Forms a right-handed helical filament on oriC DNA; dsDNA binds to the exterior of the filament while single-stranded (ss)DNA is stabiized in the filament's interior. The ATP-DnaA-oriC complex binds and stabilizes one strand of the AT-rich DNA unwinding element (DUE), permitting loading of DNA polymerase. After initiation quickly degrades to an ADP-DnaA complex that is not apt for DNA replication. Binds acidic phospholipids.</text>
</comment>
<feature type="binding site" evidence="8">
    <location>
        <position position="227"/>
    </location>
    <ligand>
        <name>ATP</name>
        <dbReference type="ChEBI" id="CHEBI:30616"/>
    </ligand>
</feature>
<feature type="domain" description="AAA+ ATPase" evidence="12">
    <location>
        <begin position="213"/>
        <end position="343"/>
    </location>
</feature>
<dbReference type="Pfam" id="PF00308">
    <property type="entry name" value="Bac_DnaA"/>
    <property type="match status" value="1"/>
</dbReference>
<dbReference type="PANTHER" id="PTHR30050">
    <property type="entry name" value="CHROMOSOMAL REPLICATION INITIATOR PROTEIN DNAA"/>
    <property type="match status" value="1"/>
</dbReference>